<dbReference type="STRING" id="768671.ThimaDRAFT_4261"/>
<evidence type="ECO:0000313" key="2">
    <source>
        <dbReference type="EMBL" id="EGV16492.1"/>
    </source>
</evidence>
<organism evidence="2 3">
    <name type="scientific">Thiocapsa marina 5811</name>
    <dbReference type="NCBI Taxonomy" id="768671"/>
    <lineage>
        <taxon>Bacteria</taxon>
        <taxon>Pseudomonadati</taxon>
        <taxon>Pseudomonadota</taxon>
        <taxon>Gammaproteobacteria</taxon>
        <taxon>Chromatiales</taxon>
        <taxon>Chromatiaceae</taxon>
        <taxon>Thiocapsa</taxon>
    </lineage>
</organism>
<evidence type="ECO:0008006" key="4">
    <source>
        <dbReference type="Google" id="ProtNLM"/>
    </source>
</evidence>
<evidence type="ECO:0000313" key="3">
    <source>
        <dbReference type="Proteomes" id="UP000005459"/>
    </source>
</evidence>
<dbReference type="OrthoDB" id="6367393at2"/>
<gene>
    <name evidence="2" type="ORF">ThimaDRAFT_4261</name>
</gene>
<protein>
    <recommendedName>
        <fullName evidence="4">DUF4845 domain-containing protein</fullName>
    </recommendedName>
</protein>
<dbReference type="RefSeq" id="WP_007195133.1">
    <property type="nucleotide sequence ID" value="NZ_AFWV01000017.1"/>
</dbReference>
<dbReference type="EMBL" id="AFWV01000017">
    <property type="protein sequence ID" value="EGV16492.1"/>
    <property type="molecule type" value="Genomic_DNA"/>
</dbReference>
<dbReference type="InterPro" id="IPR032314">
    <property type="entry name" value="DUF4845"/>
</dbReference>
<feature type="transmembrane region" description="Helical" evidence="1">
    <location>
        <begin position="12"/>
        <end position="32"/>
    </location>
</feature>
<dbReference type="AlphaFoldDB" id="F9UH88"/>
<accession>F9UH88</accession>
<sequence length="127" mass="14359">MRSRLHGRQNGAGMLSILVILSLIIFFVTIAFKLGPAYMGFWTIKSVMDNVAEQSTPITGGAREIANQIGKRLDINSVSQVSVKDFKIRRTGENLYEVSLDYEQRQHLFFNIDTVLTFAYQVEVKGQ</sequence>
<evidence type="ECO:0000256" key="1">
    <source>
        <dbReference type="SAM" id="Phobius"/>
    </source>
</evidence>
<dbReference type="Proteomes" id="UP000005459">
    <property type="component" value="Unassembled WGS sequence"/>
</dbReference>
<keyword evidence="1" id="KW-1133">Transmembrane helix</keyword>
<keyword evidence="3" id="KW-1185">Reference proteome</keyword>
<reference evidence="2 3" key="1">
    <citation type="submission" date="2011-06" db="EMBL/GenBank/DDBJ databases">
        <title>The draft genome of Thiocapsa marina 5811.</title>
        <authorList>
            <consortium name="US DOE Joint Genome Institute (JGI-PGF)"/>
            <person name="Lucas S."/>
            <person name="Han J."/>
            <person name="Cheng J.-F."/>
            <person name="Goodwin L."/>
            <person name="Pitluck S."/>
            <person name="Peters L."/>
            <person name="Land M.L."/>
            <person name="Hauser L."/>
            <person name="Vogl K."/>
            <person name="Liu Z."/>
            <person name="Imhoff J."/>
            <person name="Thiel V."/>
            <person name="Frigaard N.-U."/>
            <person name="Bryant D."/>
            <person name="Woyke T.J."/>
        </authorList>
    </citation>
    <scope>NUCLEOTIDE SEQUENCE [LARGE SCALE GENOMIC DNA]</scope>
    <source>
        <strain evidence="2 3">5811</strain>
    </source>
</reference>
<proteinExistence type="predicted"/>
<dbReference type="eggNOG" id="COG4969">
    <property type="taxonomic scope" value="Bacteria"/>
</dbReference>
<dbReference type="Pfam" id="PF16137">
    <property type="entry name" value="DUF4845"/>
    <property type="match status" value="1"/>
</dbReference>
<keyword evidence="1" id="KW-0472">Membrane</keyword>
<name>F9UH88_9GAMM</name>
<keyword evidence="1" id="KW-0812">Transmembrane</keyword>